<evidence type="ECO:0000256" key="2">
    <source>
        <dbReference type="ARBA" id="ARBA00009874"/>
    </source>
</evidence>
<evidence type="ECO:0000256" key="9">
    <source>
        <dbReference type="ARBA" id="ARBA00023128"/>
    </source>
</evidence>
<dbReference type="PANTHER" id="PTHR12504">
    <property type="entry name" value="MITOCHONDRIAL IMPORT RECEPTOR SUBUNIT TOM22"/>
    <property type="match status" value="1"/>
</dbReference>
<keyword evidence="9" id="KW-0496">Mitochondrion</keyword>
<evidence type="ECO:0000256" key="1">
    <source>
        <dbReference type="ARBA" id="ARBA00004572"/>
    </source>
</evidence>
<keyword evidence="6" id="KW-0653">Protein transport</keyword>
<keyword evidence="3" id="KW-0813">Transport</keyword>
<keyword evidence="4 13" id="KW-0812">Transmembrane</keyword>
<feature type="compositionally biased region" description="Acidic residues" evidence="12">
    <location>
        <begin position="15"/>
        <end position="27"/>
    </location>
</feature>
<keyword evidence="11 14" id="KW-0675">Receptor</keyword>
<name>A0A6A6UEM6_9PEZI</name>
<comment type="subcellular location">
    <subcellularLocation>
        <location evidence="1">Mitochondrion outer membrane</location>
        <topology evidence="1">Single-pass membrane protein</topology>
    </subcellularLocation>
</comment>
<evidence type="ECO:0000256" key="3">
    <source>
        <dbReference type="ARBA" id="ARBA00022448"/>
    </source>
</evidence>
<sequence>MVKLEEVTDEHFTAENEEEWDTDDESDASSITSSIPDESLLERLSALRDIVPARRRAQLSSAIDTSSSWLGSGLMVGGKAMWVLSTSALLLMVPWMLAYSDDQVQMEMEQTMKMQQSASEFMTPGAGAVPADGEKSAL</sequence>
<evidence type="ECO:0000256" key="5">
    <source>
        <dbReference type="ARBA" id="ARBA00022787"/>
    </source>
</evidence>
<proteinExistence type="inferred from homology"/>
<feature type="region of interest" description="Disordered" evidence="12">
    <location>
        <begin position="1"/>
        <end position="35"/>
    </location>
</feature>
<dbReference type="OrthoDB" id="10016939at2759"/>
<dbReference type="EMBL" id="MU004234">
    <property type="protein sequence ID" value="KAF2669883.1"/>
    <property type="molecule type" value="Genomic_DNA"/>
</dbReference>
<evidence type="ECO:0000256" key="10">
    <source>
        <dbReference type="ARBA" id="ARBA00023136"/>
    </source>
</evidence>
<keyword evidence="8" id="KW-0811">Translocation</keyword>
<evidence type="ECO:0000256" key="12">
    <source>
        <dbReference type="SAM" id="MobiDB-lite"/>
    </source>
</evidence>
<dbReference type="PANTHER" id="PTHR12504:SF0">
    <property type="entry name" value="MITOCHONDRIAL IMPORT RECEPTOR SUBUNIT TOM22 HOMOLOG"/>
    <property type="match status" value="1"/>
</dbReference>
<dbReference type="CDD" id="cd22884">
    <property type="entry name" value="TOM22"/>
    <property type="match status" value="1"/>
</dbReference>
<keyword evidence="5" id="KW-1000">Mitochondrion outer membrane</keyword>
<accession>A0A6A6UEM6</accession>
<dbReference type="Proteomes" id="UP000799302">
    <property type="component" value="Unassembled WGS sequence"/>
</dbReference>
<dbReference type="AlphaFoldDB" id="A0A6A6UEM6"/>
<dbReference type="InterPro" id="IPR005683">
    <property type="entry name" value="Tom22"/>
</dbReference>
<reference evidence="14" key="1">
    <citation type="journal article" date="2020" name="Stud. Mycol.">
        <title>101 Dothideomycetes genomes: a test case for predicting lifestyles and emergence of pathogens.</title>
        <authorList>
            <person name="Haridas S."/>
            <person name="Albert R."/>
            <person name="Binder M."/>
            <person name="Bloem J."/>
            <person name="Labutti K."/>
            <person name="Salamov A."/>
            <person name="Andreopoulos B."/>
            <person name="Baker S."/>
            <person name="Barry K."/>
            <person name="Bills G."/>
            <person name="Bluhm B."/>
            <person name="Cannon C."/>
            <person name="Castanera R."/>
            <person name="Culley D."/>
            <person name="Daum C."/>
            <person name="Ezra D."/>
            <person name="Gonzalez J."/>
            <person name="Henrissat B."/>
            <person name="Kuo A."/>
            <person name="Liang C."/>
            <person name="Lipzen A."/>
            <person name="Lutzoni F."/>
            <person name="Magnuson J."/>
            <person name="Mondo S."/>
            <person name="Nolan M."/>
            <person name="Ohm R."/>
            <person name="Pangilinan J."/>
            <person name="Park H.-J."/>
            <person name="Ramirez L."/>
            <person name="Alfaro M."/>
            <person name="Sun H."/>
            <person name="Tritt A."/>
            <person name="Yoshinaga Y."/>
            <person name="Zwiers L.-H."/>
            <person name="Turgeon B."/>
            <person name="Goodwin S."/>
            <person name="Spatafora J."/>
            <person name="Crous P."/>
            <person name="Grigoriev I."/>
        </authorList>
    </citation>
    <scope>NUCLEOTIDE SEQUENCE</scope>
    <source>
        <strain evidence="14">CBS 115976</strain>
    </source>
</reference>
<evidence type="ECO:0000313" key="15">
    <source>
        <dbReference type="Proteomes" id="UP000799302"/>
    </source>
</evidence>
<comment type="similarity">
    <text evidence="2">Belongs to the Tom22 family.</text>
</comment>
<keyword evidence="15" id="KW-1185">Reference proteome</keyword>
<evidence type="ECO:0000313" key="14">
    <source>
        <dbReference type="EMBL" id="KAF2669883.1"/>
    </source>
</evidence>
<dbReference type="GO" id="GO:0005741">
    <property type="term" value="C:mitochondrial outer membrane"/>
    <property type="evidence" value="ECO:0007669"/>
    <property type="project" value="UniProtKB-SubCell"/>
</dbReference>
<gene>
    <name evidence="14" type="ORF">BT63DRAFT_439055</name>
</gene>
<dbReference type="GO" id="GO:0006886">
    <property type="term" value="P:intracellular protein transport"/>
    <property type="evidence" value="ECO:0007669"/>
    <property type="project" value="InterPro"/>
</dbReference>
<feature type="compositionally biased region" description="Basic and acidic residues" evidence="12">
    <location>
        <begin position="1"/>
        <end position="14"/>
    </location>
</feature>
<evidence type="ECO:0000256" key="7">
    <source>
        <dbReference type="ARBA" id="ARBA00022989"/>
    </source>
</evidence>
<protein>
    <submittedName>
        <fullName evidence="14">Mitochondrial import receptor subunit TOM22</fullName>
    </submittedName>
</protein>
<evidence type="ECO:0000256" key="4">
    <source>
        <dbReference type="ARBA" id="ARBA00022692"/>
    </source>
</evidence>
<feature type="transmembrane region" description="Helical" evidence="13">
    <location>
        <begin position="80"/>
        <end position="99"/>
    </location>
</feature>
<evidence type="ECO:0000256" key="6">
    <source>
        <dbReference type="ARBA" id="ARBA00022927"/>
    </source>
</evidence>
<evidence type="ECO:0000256" key="8">
    <source>
        <dbReference type="ARBA" id="ARBA00023010"/>
    </source>
</evidence>
<evidence type="ECO:0000256" key="11">
    <source>
        <dbReference type="ARBA" id="ARBA00023170"/>
    </source>
</evidence>
<keyword evidence="10 13" id="KW-0472">Membrane</keyword>
<dbReference type="Pfam" id="PF04281">
    <property type="entry name" value="Tom22"/>
    <property type="match status" value="1"/>
</dbReference>
<organism evidence="14 15">
    <name type="scientific">Microthyrium microscopicum</name>
    <dbReference type="NCBI Taxonomy" id="703497"/>
    <lineage>
        <taxon>Eukaryota</taxon>
        <taxon>Fungi</taxon>
        <taxon>Dikarya</taxon>
        <taxon>Ascomycota</taxon>
        <taxon>Pezizomycotina</taxon>
        <taxon>Dothideomycetes</taxon>
        <taxon>Dothideomycetes incertae sedis</taxon>
        <taxon>Microthyriales</taxon>
        <taxon>Microthyriaceae</taxon>
        <taxon>Microthyrium</taxon>
    </lineage>
</organism>
<keyword evidence="7 13" id="KW-1133">Transmembrane helix</keyword>
<evidence type="ECO:0000256" key="13">
    <source>
        <dbReference type="SAM" id="Phobius"/>
    </source>
</evidence>